<reference evidence="1" key="1">
    <citation type="journal article" date="2022" name="bioRxiv">
        <title>Sequencing and chromosome-scale assembly of the giantPleurodeles waltlgenome.</title>
        <authorList>
            <person name="Brown T."/>
            <person name="Elewa A."/>
            <person name="Iarovenko S."/>
            <person name="Subramanian E."/>
            <person name="Araus A.J."/>
            <person name="Petzold A."/>
            <person name="Susuki M."/>
            <person name="Suzuki K.-i.T."/>
            <person name="Hayashi T."/>
            <person name="Toyoda A."/>
            <person name="Oliveira C."/>
            <person name="Osipova E."/>
            <person name="Leigh N.D."/>
            <person name="Simon A."/>
            <person name="Yun M.H."/>
        </authorList>
    </citation>
    <scope>NUCLEOTIDE SEQUENCE</scope>
    <source>
        <strain evidence="1">20211129_DDA</strain>
        <tissue evidence="1">Liver</tissue>
    </source>
</reference>
<protein>
    <submittedName>
        <fullName evidence="1">Uncharacterized protein</fullName>
    </submittedName>
</protein>
<name>A0AAV7TPA1_PLEWA</name>
<organism evidence="1 2">
    <name type="scientific">Pleurodeles waltl</name>
    <name type="common">Iberian ribbed newt</name>
    <dbReference type="NCBI Taxonomy" id="8319"/>
    <lineage>
        <taxon>Eukaryota</taxon>
        <taxon>Metazoa</taxon>
        <taxon>Chordata</taxon>
        <taxon>Craniata</taxon>
        <taxon>Vertebrata</taxon>
        <taxon>Euteleostomi</taxon>
        <taxon>Amphibia</taxon>
        <taxon>Batrachia</taxon>
        <taxon>Caudata</taxon>
        <taxon>Salamandroidea</taxon>
        <taxon>Salamandridae</taxon>
        <taxon>Pleurodelinae</taxon>
        <taxon>Pleurodeles</taxon>
    </lineage>
</organism>
<proteinExistence type="predicted"/>
<evidence type="ECO:0000313" key="1">
    <source>
        <dbReference type="EMBL" id="KAJ1177593.1"/>
    </source>
</evidence>
<sequence length="120" mass="12854">MFRATIHGPQVSLSPWCICRAAASRVWRGTPPPWAAVQEARARCGDQFFPAGRAAALQTLAPATQLPAISICRLRAPVCARVDRLRCGTHLRPPSGPGPETPPAPAVCRTVREPLTLLAL</sequence>
<dbReference type="Proteomes" id="UP001066276">
    <property type="component" value="Chromosome 3_2"/>
</dbReference>
<accession>A0AAV7TPA1</accession>
<gene>
    <name evidence="1" type="ORF">NDU88_002846</name>
</gene>
<dbReference type="EMBL" id="JANPWB010000006">
    <property type="protein sequence ID" value="KAJ1177593.1"/>
    <property type="molecule type" value="Genomic_DNA"/>
</dbReference>
<evidence type="ECO:0000313" key="2">
    <source>
        <dbReference type="Proteomes" id="UP001066276"/>
    </source>
</evidence>
<comment type="caution">
    <text evidence="1">The sequence shown here is derived from an EMBL/GenBank/DDBJ whole genome shotgun (WGS) entry which is preliminary data.</text>
</comment>
<keyword evidence="2" id="KW-1185">Reference proteome</keyword>
<dbReference type="AlphaFoldDB" id="A0AAV7TPA1"/>